<gene>
    <name evidence="3" type="ORF">QO001_005815</name>
</gene>
<keyword evidence="2" id="KW-0732">Signal</keyword>
<comment type="caution">
    <text evidence="3">The sequence shown here is derived from an EMBL/GenBank/DDBJ whole genome shotgun (WGS) entry which is preliminary data.</text>
</comment>
<feature type="chain" id="PRO_5042595351" evidence="2">
    <location>
        <begin position="22"/>
        <end position="87"/>
    </location>
</feature>
<name>A0AAJ1U038_9HYPH</name>
<proteinExistence type="predicted"/>
<evidence type="ECO:0000256" key="1">
    <source>
        <dbReference type="SAM" id="MobiDB-lite"/>
    </source>
</evidence>
<feature type="signal peptide" evidence="2">
    <location>
        <begin position="1"/>
        <end position="21"/>
    </location>
</feature>
<dbReference type="AlphaFoldDB" id="A0AAJ1U038"/>
<dbReference type="RefSeq" id="WP_007564127.1">
    <property type="nucleotide sequence ID" value="NZ_JARVWR010000020.1"/>
</dbReference>
<accession>A0AAJ1U038</accession>
<protein>
    <submittedName>
        <fullName evidence="3">Uncharacterized protein</fullName>
    </submittedName>
</protein>
<feature type="region of interest" description="Disordered" evidence="1">
    <location>
        <begin position="46"/>
        <end position="87"/>
    </location>
</feature>
<reference evidence="3" key="1">
    <citation type="submission" date="2023-07" db="EMBL/GenBank/DDBJ databases">
        <title>Genomic Encyclopedia of Type Strains, Phase IV (KMG-IV): sequencing the most valuable type-strain genomes for metagenomic binning, comparative biology and taxonomic classification.</title>
        <authorList>
            <person name="Goeker M."/>
        </authorList>
    </citation>
    <scope>NUCLEOTIDE SEQUENCE</scope>
    <source>
        <strain evidence="3">DSM 19569</strain>
    </source>
</reference>
<dbReference type="EMBL" id="JAUSWL010000018">
    <property type="protein sequence ID" value="MDQ0546863.1"/>
    <property type="molecule type" value="Genomic_DNA"/>
</dbReference>
<evidence type="ECO:0000256" key="2">
    <source>
        <dbReference type="SAM" id="SignalP"/>
    </source>
</evidence>
<evidence type="ECO:0000313" key="3">
    <source>
        <dbReference type="EMBL" id="MDQ0546863.1"/>
    </source>
</evidence>
<evidence type="ECO:0000313" key="4">
    <source>
        <dbReference type="Proteomes" id="UP001223420"/>
    </source>
</evidence>
<sequence>MKMLALAATLTTFAALAPASAAPLPAQAGIAAPETGLVQVREHMRRGSMRGMGHGSRMRGMGHGSRMGGMGHGGMRGMSRGRMNHNM</sequence>
<organism evidence="3 4">
    <name type="scientific">Methylobacterium brachiatum</name>
    <dbReference type="NCBI Taxonomy" id="269660"/>
    <lineage>
        <taxon>Bacteria</taxon>
        <taxon>Pseudomonadati</taxon>
        <taxon>Pseudomonadota</taxon>
        <taxon>Alphaproteobacteria</taxon>
        <taxon>Hyphomicrobiales</taxon>
        <taxon>Methylobacteriaceae</taxon>
        <taxon>Methylobacterium</taxon>
    </lineage>
</organism>
<feature type="compositionally biased region" description="Gly residues" evidence="1">
    <location>
        <begin position="61"/>
        <end position="76"/>
    </location>
</feature>
<dbReference type="Proteomes" id="UP001223420">
    <property type="component" value="Unassembled WGS sequence"/>
</dbReference>